<sequence>MKKMIHLCKHRVSSELVDGSWRVAALQIETRTEDRADPFCEENVICLLEPIRNAHIAMAFSTVFQLLALAHAAKQPPRERRAQVIVEYAQCHLNPRHALVRALTREDLPHHDAERKHVRFFRILAVAKYLGSVTH</sequence>
<keyword evidence="2" id="KW-1185">Reference proteome</keyword>
<evidence type="ECO:0000313" key="2">
    <source>
        <dbReference type="Proteomes" id="UP001163321"/>
    </source>
</evidence>
<dbReference type="Proteomes" id="UP001163321">
    <property type="component" value="Chromosome 1"/>
</dbReference>
<reference evidence="1 2" key="1">
    <citation type="journal article" date="2022" name="bioRxiv">
        <title>The genome of the oomycete Peronosclerospora sorghi, a cosmopolitan pathogen of maize and sorghum, is inflated with dispersed pseudogenes.</title>
        <authorList>
            <person name="Fletcher K."/>
            <person name="Martin F."/>
            <person name="Isakeit T."/>
            <person name="Cavanaugh K."/>
            <person name="Magill C."/>
            <person name="Michelmore R."/>
        </authorList>
    </citation>
    <scope>NUCLEOTIDE SEQUENCE [LARGE SCALE GENOMIC DNA]</scope>
    <source>
        <strain evidence="1">P6</strain>
    </source>
</reference>
<organism evidence="1 2">
    <name type="scientific">Peronosclerospora sorghi</name>
    <dbReference type="NCBI Taxonomy" id="230839"/>
    <lineage>
        <taxon>Eukaryota</taxon>
        <taxon>Sar</taxon>
        <taxon>Stramenopiles</taxon>
        <taxon>Oomycota</taxon>
        <taxon>Peronosporomycetes</taxon>
        <taxon>Peronosporales</taxon>
        <taxon>Peronosporaceae</taxon>
        <taxon>Peronosclerospora</taxon>
    </lineage>
</organism>
<name>A0ACC0WV21_9STRA</name>
<dbReference type="EMBL" id="CM047580">
    <property type="protein sequence ID" value="KAI9922619.1"/>
    <property type="molecule type" value="Genomic_DNA"/>
</dbReference>
<protein>
    <submittedName>
        <fullName evidence="1">Uncharacterized protein</fullName>
    </submittedName>
</protein>
<proteinExistence type="predicted"/>
<evidence type="ECO:0000313" key="1">
    <source>
        <dbReference type="EMBL" id="KAI9922619.1"/>
    </source>
</evidence>
<comment type="caution">
    <text evidence="1">The sequence shown here is derived from an EMBL/GenBank/DDBJ whole genome shotgun (WGS) entry which is preliminary data.</text>
</comment>
<accession>A0ACC0WV21</accession>
<gene>
    <name evidence="1" type="ORF">PsorP6_000662</name>
</gene>